<dbReference type="RefSeq" id="WP_146938805.1">
    <property type="nucleotide sequence ID" value="NZ_BJXW01000045.1"/>
</dbReference>
<dbReference type="Pfam" id="PF03591">
    <property type="entry name" value="AzlC"/>
    <property type="match status" value="1"/>
</dbReference>
<name>A0A511V329_9BACI</name>
<dbReference type="EMBL" id="BJXW01000045">
    <property type="protein sequence ID" value="GEN32471.1"/>
    <property type="molecule type" value="Genomic_DNA"/>
</dbReference>
<keyword evidence="3" id="KW-0813">Transport</keyword>
<evidence type="ECO:0000256" key="7">
    <source>
        <dbReference type="ARBA" id="ARBA00023136"/>
    </source>
</evidence>
<keyword evidence="4" id="KW-1003">Cell membrane</keyword>
<comment type="similarity">
    <text evidence="2">Belongs to the AzlC family.</text>
</comment>
<evidence type="ECO:0000256" key="6">
    <source>
        <dbReference type="ARBA" id="ARBA00022989"/>
    </source>
</evidence>
<feature type="transmembrane region" description="Helical" evidence="8">
    <location>
        <begin position="140"/>
        <end position="163"/>
    </location>
</feature>
<comment type="subcellular location">
    <subcellularLocation>
        <location evidence="1">Cell membrane</location>
        <topology evidence="1">Multi-pass membrane protein</topology>
    </subcellularLocation>
</comment>
<evidence type="ECO:0000313" key="10">
    <source>
        <dbReference type="Proteomes" id="UP000321491"/>
    </source>
</evidence>
<sequence>MQQEAVHTQSKNSFIQGAKDCIPTLLGYLSIGFAFGVVGTVTGLSLLEVALVAIFIYAGAAQFILCALLVTNTPALSIVFTVFVVNLRHFLMSLTIAPYVTRYSTWRNIGFGTMLTDETFGVAVTEAMKSKKIYGRWLDGLNITAYVSWIIACVAGGYFGHWITDVEKWGLDFALVAMFIALLVLQLSETNKSKLNMYLKLIMIMFITVYILLNFFSTHITVLIATLFVATLGVWMDK</sequence>
<evidence type="ECO:0000256" key="2">
    <source>
        <dbReference type="ARBA" id="ARBA00010735"/>
    </source>
</evidence>
<dbReference type="Proteomes" id="UP000321491">
    <property type="component" value="Unassembled WGS sequence"/>
</dbReference>
<proteinExistence type="inferred from homology"/>
<dbReference type="GO" id="GO:1903785">
    <property type="term" value="P:L-valine transmembrane transport"/>
    <property type="evidence" value="ECO:0007669"/>
    <property type="project" value="TreeGrafter"/>
</dbReference>
<feature type="transmembrane region" description="Helical" evidence="8">
    <location>
        <begin position="50"/>
        <end position="71"/>
    </location>
</feature>
<feature type="transmembrane region" description="Helical" evidence="8">
    <location>
        <begin position="169"/>
        <end position="185"/>
    </location>
</feature>
<feature type="transmembrane region" description="Helical" evidence="8">
    <location>
        <begin position="21"/>
        <end position="44"/>
    </location>
</feature>
<evidence type="ECO:0000256" key="5">
    <source>
        <dbReference type="ARBA" id="ARBA00022692"/>
    </source>
</evidence>
<dbReference type="AlphaFoldDB" id="A0A511V329"/>
<evidence type="ECO:0000256" key="8">
    <source>
        <dbReference type="SAM" id="Phobius"/>
    </source>
</evidence>
<evidence type="ECO:0000256" key="1">
    <source>
        <dbReference type="ARBA" id="ARBA00004651"/>
    </source>
</evidence>
<feature type="transmembrane region" description="Helical" evidence="8">
    <location>
        <begin position="219"/>
        <end position="236"/>
    </location>
</feature>
<comment type="caution">
    <text evidence="9">The sequence shown here is derived from an EMBL/GenBank/DDBJ whole genome shotgun (WGS) entry which is preliminary data.</text>
</comment>
<organism evidence="9 10">
    <name type="scientific">Cerasibacillus quisquiliarum</name>
    <dbReference type="NCBI Taxonomy" id="227865"/>
    <lineage>
        <taxon>Bacteria</taxon>
        <taxon>Bacillati</taxon>
        <taxon>Bacillota</taxon>
        <taxon>Bacilli</taxon>
        <taxon>Bacillales</taxon>
        <taxon>Bacillaceae</taxon>
        <taxon>Cerasibacillus</taxon>
    </lineage>
</organism>
<evidence type="ECO:0000256" key="4">
    <source>
        <dbReference type="ARBA" id="ARBA00022475"/>
    </source>
</evidence>
<accession>A0A511V329</accession>
<evidence type="ECO:0000313" key="9">
    <source>
        <dbReference type="EMBL" id="GEN32471.1"/>
    </source>
</evidence>
<dbReference type="OrthoDB" id="3177005at2"/>
<keyword evidence="6 8" id="KW-1133">Transmembrane helix</keyword>
<dbReference type="PANTHER" id="PTHR34979:SF1">
    <property type="entry name" value="INNER MEMBRANE PROTEIN YGAZ"/>
    <property type="match status" value="1"/>
</dbReference>
<evidence type="ECO:0000256" key="3">
    <source>
        <dbReference type="ARBA" id="ARBA00022448"/>
    </source>
</evidence>
<dbReference type="PANTHER" id="PTHR34979">
    <property type="entry name" value="INNER MEMBRANE PROTEIN YGAZ"/>
    <property type="match status" value="1"/>
</dbReference>
<feature type="transmembrane region" description="Helical" evidence="8">
    <location>
        <begin position="78"/>
        <end position="97"/>
    </location>
</feature>
<gene>
    <name evidence="9" type="ORF">CQU01_27090</name>
</gene>
<reference evidence="9 10" key="1">
    <citation type="submission" date="2019-07" db="EMBL/GenBank/DDBJ databases">
        <title>Whole genome shotgun sequence of Cerasibacillus quisquiliarum NBRC 102429.</title>
        <authorList>
            <person name="Hosoyama A."/>
            <person name="Uohara A."/>
            <person name="Ohji S."/>
            <person name="Ichikawa N."/>
        </authorList>
    </citation>
    <scope>NUCLEOTIDE SEQUENCE [LARGE SCALE GENOMIC DNA]</scope>
    <source>
        <strain evidence="9 10">NBRC 102429</strain>
    </source>
</reference>
<dbReference type="InterPro" id="IPR011606">
    <property type="entry name" value="Brnchd-chn_aa_trnsp_permease"/>
</dbReference>
<keyword evidence="7 8" id="KW-0472">Membrane</keyword>
<protein>
    <submittedName>
        <fullName evidence="9">Azaleucine resistance protein AzlC</fullName>
    </submittedName>
</protein>
<dbReference type="GO" id="GO:0005886">
    <property type="term" value="C:plasma membrane"/>
    <property type="evidence" value="ECO:0007669"/>
    <property type="project" value="UniProtKB-SubCell"/>
</dbReference>
<keyword evidence="5 8" id="KW-0812">Transmembrane</keyword>
<keyword evidence="10" id="KW-1185">Reference proteome</keyword>